<dbReference type="AlphaFoldDB" id="A0A3M7SPP9"/>
<name>A0A3M7SPP9_BRAPC</name>
<accession>A0A3M7SPP9</accession>
<dbReference type="Proteomes" id="UP000276133">
    <property type="component" value="Unassembled WGS sequence"/>
</dbReference>
<protein>
    <submittedName>
        <fullName evidence="1">Uncharacterized protein</fullName>
    </submittedName>
</protein>
<proteinExistence type="predicted"/>
<reference evidence="1 2" key="1">
    <citation type="journal article" date="2018" name="Sci. Rep.">
        <title>Genomic signatures of local adaptation to the degree of environmental predictability in rotifers.</title>
        <authorList>
            <person name="Franch-Gras L."/>
            <person name="Hahn C."/>
            <person name="Garcia-Roger E.M."/>
            <person name="Carmona M.J."/>
            <person name="Serra M."/>
            <person name="Gomez A."/>
        </authorList>
    </citation>
    <scope>NUCLEOTIDE SEQUENCE [LARGE SCALE GENOMIC DNA]</scope>
    <source>
        <strain evidence="1">HYR1</strain>
    </source>
</reference>
<comment type="caution">
    <text evidence="1">The sequence shown here is derived from an EMBL/GenBank/DDBJ whole genome shotgun (WGS) entry which is preliminary data.</text>
</comment>
<sequence>MKAKCYLLEEKKNLKIKKSKKIFIQEKSNDFRSAIKQQFSDFETSLKNKKEYFTMTHWQVI</sequence>
<evidence type="ECO:0000313" key="2">
    <source>
        <dbReference type="Proteomes" id="UP000276133"/>
    </source>
</evidence>
<organism evidence="1 2">
    <name type="scientific">Brachionus plicatilis</name>
    <name type="common">Marine rotifer</name>
    <name type="synonym">Brachionus muelleri</name>
    <dbReference type="NCBI Taxonomy" id="10195"/>
    <lineage>
        <taxon>Eukaryota</taxon>
        <taxon>Metazoa</taxon>
        <taxon>Spiralia</taxon>
        <taxon>Gnathifera</taxon>
        <taxon>Rotifera</taxon>
        <taxon>Eurotatoria</taxon>
        <taxon>Monogononta</taxon>
        <taxon>Pseudotrocha</taxon>
        <taxon>Ploima</taxon>
        <taxon>Brachionidae</taxon>
        <taxon>Brachionus</taxon>
    </lineage>
</organism>
<keyword evidence="2" id="KW-1185">Reference proteome</keyword>
<gene>
    <name evidence="1" type="ORF">BpHYR1_049067</name>
</gene>
<evidence type="ECO:0000313" key="1">
    <source>
        <dbReference type="EMBL" id="RNA37587.1"/>
    </source>
</evidence>
<dbReference type="EMBL" id="REGN01001022">
    <property type="protein sequence ID" value="RNA37587.1"/>
    <property type="molecule type" value="Genomic_DNA"/>
</dbReference>